<dbReference type="SMART" id="SM00179">
    <property type="entry name" value="EGF_CA"/>
    <property type="match status" value="1"/>
</dbReference>
<dbReference type="PANTHER" id="PTHR36191">
    <property type="entry name" value="ENDO/EXONUCLEASE/PHOSPHATASE DOMAIN-CONTAINING PROTEIN-RELATED"/>
    <property type="match status" value="1"/>
</dbReference>
<evidence type="ECO:0000259" key="6">
    <source>
        <dbReference type="PROSITE" id="PS50026"/>
    </source>
</evidence>
<evidence type="ECO:0000256" key="3">
    <source>
        <dbReference type="ARBA" id="ARBA00023157"/>
    </source>
</evidence>
<dbReference type="PROSITE" id="PS01187">
    <property type="entry name" value="EGF_CA"/>
    <property type="match status" value="1"/>
</dbReference>
<feature type="transmembrane region" description="Helical" evidence="5">
    <location>
        <begin position="158"/>
        <end position="189"/>
    </location>
</feature>
<reference evidence="7 8" key="1">
    <citation type="submission" date="2022-05" db="EMBL/GenBank/DDBJ databases">
        <authorList>
            <consortium name="Genoscope - CEA"/>
            <person name="William W."/>
        </authorList>
    </citation>
    <scope>NUCLEOTIDE SEQUENCE [LARGE SCALE GENOMIC DNA]</scope>
</reference>
<dbReference type="InterPro" id="IPR049883">
    <property type="entry name" value="NOTCH1_EGF-like"/>
</dbReference>
<dbReference type="InterPro" id="IPR018097">
    <property type="entry name" value="EGF_Ca-bd_CS"/>
</dbReference>
<dbReference type="InterPro" id="IPR001881">
    <property type="entry name" value="EGF-like_Ca-bd_dom"/>
</dbReference>
<organism evidence="7 8">
    <name type="scientific">Porites lobata</name>
    <dbReference type="NCBI Taxonomy" id="104759"/>
    <lineage>
        <taxon>Eukaryota</taxon>
        <taxon>Metazoa</taxon>
        <taxon>Cnidaria</taxon>
        <taxon>Anthozoa</taxon>
        <taxon>Hexacorallia</taxon>
        <taxon>Scleractinia</taxon>
        <taxon>Fungiina</taxon>
        <taxon>Poritidae</taxon>
        <taxon>Porites</taxon>
    </lineage>
</organism>
<dbReference type="Pfam" id="PF07645">
    <property type="entry name" value="EGF_CA"/>
    <property type="match status" value="1"/>
</dbReference>
<protein>
    <recommendedName>
        <fullName evidence="6">EGF-like domain-containing protein</fullName>
    </recommendedName>
</protein>
<comment type="caution">
    <text evidence="7">The sequence shown here is derived from an EMBL/GenBank/DDBJ whole genome shotgun (WGS) entry which is preliminary data.</text>
</comment>
<dbReference type="PROSITE" id="PS50026">
    <property type="entry name" value="EGF_3"/>
    <property type="match status" value="1"/>
</dbReference>
<dbReference type="Proteomes" id="UP001159405">
    <property type="component" value="Unassembled WGS sequence"/>
</dbReference>
<keyword evidence="5" id="KW-0812">Transmembrane</keyword>
<keyword evidence="1 4" id="KW-0245">EGF-like domain</keyword>
<dbReference type="EMBL" id="CALNXK010000207">
    <property type="protein sequence ID" value="CAH3176020.1"/>
    <property type="molecule type" value="Genomic_DNA"/>
</dbReference>
<dbReference type="CDD" id="cd00054">
    <property type="entry name" value="EGF_CA"/>
    <property type="match status" value="1"/>
</dbReference>
<dbReference type="Gene3D" id="2.10.25.10">
    <property type="entry name" value="Laminin"/>
    <property type="match status" value="1"/>
</dbReference>
<keyword evidence="3" id="KW-1015">Disulfide bond</keyword>
<sequence>MQSEYKEKQEDAKVSYKIEEPSKCLLYQHLESPLVDVDECASGLHSCHKFASCTNIIGSYTCSCQQYFNGDGKNCQHSVSGEYFSLIWVSQYNLKTKHSSGYAIVLFATWDISIQGPINGMKHKRMGKFAFILVNACIAPVYLTDFQHQCRTSRITTFLSSFFICFVSSAGTALFFGPYVFHLCLFYVIKSLNVLEVKKIHTVWPGLLEAWLNHGSLNSGTRRTSYGYGNYCDRGLGPGWFRFQGSAGTRMVTSCSPIYSCGTSCPSWLSGGHPSVADGQVTRTVYFNCGSCYSYSTSIKVKNCGSYYVYYLSVNMLTQPVSNGRGCSNQLQK</sequence>
<evidence type="ECO:0000313" key="8">
    <source>
        <dbReference type="Proteomes" id="UP001159405"/>
    </source>
</evidence>
<keyword evidence="2" id="KW-0732">Signal</keyword>
<dbReference type="InterPro" id="IPR000152">
    <property type="entry name" value="EGF-type_Asp/Asn_hydroxyl_site"/>
</dbReference>
<evidence type="ECO:0000256" key="2">
    <source>
        <dbReference type="ARBA" id="ARBA00022729"/>
    </source>
</evidence>
<evidence type="ECO:0000256" key="1">
    <source>
        <dbReference type="ARBA" id="ARBA00022536"/>
    </source>
</evidence>
<dbReference type="Pfam" id="PF23283">
    <property type="entry name" value="D8C_UMOD"/>
    <property type="match status" value="1"/>
</dbReference>
<evidence type="ECO:0000313" key="7">
    <source>
        <dbReference type="EMBL" id="CAH3176020.1"/>
    </source>
</evidence>
<dbReference type="PROSITE" id="PS00010">
    <property type="entry name" value="ASX_HYDROXYL"/>
    <property type="match status" value="1"/>
</dbReference>
<keyword evidence="5" id="KW-1133">Transmembrane helix</keyword>
<feature type="domain" description="EGF-like" evidence="6">
    <location>
        <begin position="36"/>
        <end position="76"/>
    </location>
</feature>
<dbReference type="SUPFAM" id="SSF57196">
    <property type="entry name" value="EGF/Laminin"/>
    <property type="match status" value="1"/>
</dbReference>
<keyword evidence="8" id="KW-1185">Reference proteome</keyword>
<dbReference type="InterPro" id="IPR000742">
    <property type="entry name" value="EGF"/>
</dbReference>
<dbReference type="InterPro" id="IPR057774">
    <property type="entry name" value="D8C_UMOD/GP2/OIT3-like"/>
</dbReference>
<accession>A0ABN8R9H8</accession>
<proteinExistence type="predicted"/>
<keyword evidence="5" id="KW-0472">Membrane</keyword>
<name>A0ABN8R9H8_9CNID</name>
<evidence type="ECO:0000256" key="4">
    <source>
        <dbReference type="PROSITE-ProRule" id="PRU00076"/>
    </source>
</evidence>
<dbReference type="PANTHER" id="PTHR36191:SF4">
    <property type="entry name" value="VWFD DOMAIN-CONTAINING PROTEIN"/>
    <property type="match status" value="1"/>
</dbReference>
<gene>
    <name evidence="7" type="ORF">PLOB_00017435</name>
</gene>
<evidence type="ECO:0000256" key="5">
    <source>
        <dbReference type="SAM" id="Phobius"/>
    </source>
</evidence>
<comment type="caution">
    <text evidence="4">Lacks conserved residue(s) required for the propagation of feature annotation.</text>
</comment>